<evidence type="ECO:0000256" key="1">
    <source>
        <dbReference type="ARBA" id="ARBA00022676"/>
    </source>
</evidence>
<keyword evidence="2" id="KW-0808">Transferase</keyword>
<dbReference type="Gene3D" id="3.90.550.10">
    <property type="entry name" value="Spore Coat Polysaccharide Biosynthesis Protein SpsA, Chain A"/>
    <property type="match status" value="1"/>
</dbReference>
<comment type="caution">
    <text evidence="4">The sequence shown here is derived from an EMBL/GenBank/DDBJ whole genome shotgun (WGS) entry which is preliminary data.</text>
</comment>
<accession>A0A4U8TMZ8</accession>
<dbReference type="Pfam" id="PF01501">
    <property type="entry name" value="Glyco_transf_8"/>
    <property type="match status" value="1"/>
</dbReference>
<dbReference type="PANTHER" id="PTHR13778">
    <property type="entry name" value="GLYCOSYLTRANSFERASE 8 DOMAIN-CONTAINING PROTEIN"/>
    <property type="match status" value="1"/>
</dbReference>
<dbReference type="PANTHER" id="PTHR13778:SF47">
    <property type="entry name" value="LIPOPOLYSACCHARIDE 1,3-GALACTOSYLTRANSFERASE"/>
    <property type="match status" value="1"/>
</dbReference>
<dbReference type="InterPro" id="IPR002495">
    <property type="entry name" value="Glyco_trans_8"/>
</dbReference>
<name>A0A4U8TMZ8_9HELI</name>
<dbReference type="GO" id="GO:0016757">
    <property type="term" value="F:glycosyltransferase activity"/>
    <property type="evidence" value="ECO:0007669"/>
    <property type="project" value="UniProtKB-KW"/>
</dbReference>
<evidence type="ECO:0000256" key="2">
    <source>
        <dbReference type="ARBA" id="ARBA00022679"/>
    </source>
</evidence>
<dbReference type="RefSeq" id="WP_138129780.1">
    <property type="nucleotide sequence ID" value="NZ_CAOVGU010000003.1"/>
</dbReference>
<dbReference type="EMBL" id="JRMQ02000005">
    <property type="protein sequence ID" value="TLE01950.1"/>
    <property type="molecule type" value="Genomic_DNA"/>
</dbReference>
<protein>
    <submittedName>
        <fullName evidence="4">Glycosyltransferase family 8 protein</fullName>
    </submittedName>
</protein>
<dbReference type="CDD" id="cd04194">
    <property type="entry name" value="GT8_A4GalT_like"/>
    <property type="match status" value="1"/>
</dbReference>
<gene>
    <name evidence="4" type="ORF">LS65_005160</name>
</gene>
<evidence type="ECO:0000313" key="4">
    <source>
        <dbReference type="EMBL" id="TLE01950.1"/>
    </source>
</evidence>
<dbReference type="InterPro" id="IPR029044">
    <property type="entry name" value="Nucleotide-diphossugar_trans"/>
</dbReference>
<evidence type="ECO:0000256" key="3">
    <source>
        <dbReference type="ARBA" id="ARBA00022723"/>
    </source>
</evidence>
<proteinExistence type="predicted"/>
<dbReference type="InterPro" id="IPR050748">
    <property type="entry name" value="Glycosyltrans_8_dom-fam"/>
</dbReference>
<organism evidence="4 5">
    <name type="scientific">Helicobacter japonicus</name>
    <dbReference type="NCBI Taxonomy" id="425400"/>
    <lineage>
        <taxon>Bacteria</taxon>
        <taxon>Pseudomonadati</taxon>
        <taxon>Campylobacterota</taxon>
        <taxon>Epsilonproteobacteria</taxon>
        <taxon>Campylobacterales</taxon>
        <taxon>Helicobacteraceae</taxon>
        <taxon>Helicobacter</taxon>
    </lineage>
</organism>
<reference evidence="4 5" key="1">
    <citation type="journal article" date="2014" name="Genome Announc.">
        <title>Draft genome sequences of eight enterohepatic helicobacter species isolated from both laboratory and wild rodents.</title>
        <authorList>
            <person name="Sheh A."/>
            <person name="Shen Z."/>
            <person name="Fox J.G."/>
        </authorList>
    </citation>
    <scope>NUCLEOTIDE SEQUENCE [LARGE SCALE GENOMIC DNA]</scope>
    <source>
        <strain evidence="4 5">MIT 01-6451</strain>
    </source>
</reference>
<dbReference type="OrthoDB" id="5363698at2"/>
<dbReference type="Proteomes" id="UP000029707">
    <property type="component" value="Unassembled WGS sequence"/>
</dbReference>
<evidence type="ECO:0000313" key="5">
    <source>
        <dbReference type="Proteomes" id="UP000029707"/>
    </source>
</evidence>
<sequence>MWGGGDLAQKLQNKKCDKSEGYVFHILSDALSQETQNKLQLLQNELSLIYPCEICIHCVDESMFIGMCKWGFEKQKNYSTYYRLTLSHIIPQDIEKCLYLDVDMLVLCDLRELFAIDLGGCIAGVNEAGIPNDLRPESLILESIKEQNVDSGFDIGKKHIPYYFCAGLMLLNMPLYRVNNIESQCLEFLKTYKPLYLDQDALNVVLNGRTKILPPEYGLALHYLCGISNTQSIQEYVNTYMQILPYTKIAHYNACAKPWRTPAQNIKSHKKLVIFHPYYKQWWDIALQTPVFNTELKKIKITHYNPFSFCLALIIFILKFTEKYYIRPFAKKIKTIMHSKKS</sequence>
<keyword evidence="5" id="KW-1185">Reference proteome</keyword>
<dbReference type="SUPFAM" id="SSF53448">
    <property type="entry name" value="Nucleotide-diphospho-sugar transferases"/>
    <property type="match status" value="1"/>
</dbReference>
<dbReference type="AlphaFoldDB" id="A0A4U8TMZ8"/>
<dbReference type="GO" id="GO:0046872">
    <property type="term" value="F:metal ion binding"/>
    <property type="evidence" value="ECO:0007669"/>
    <property type="project" value="UniProtKB-KW"/>
</dbReference>
<keyword evidence="1" id="KW-0328">Glycosyltransferase</keyword>
<keyword evidence="3" id="KW-0479">Metal-binding</keyword>